<dbReference type="PROSITE" id="PS51186">
    <property type="entry name" value="GNAT"/>
    <property type="match status" value="1"/>
</dbReference>
<keyword evidence="2" id="KW-0808">Transferase</keyword>
<dbReference type="RefSeq" id="WP_115478219.1">
    <property type="nucleotide sequence ID" value="NZ_QRBF01000004.1"/>
</dbReference>
<dbReference type="EMBL" id="QRBF01000004">
    <property type="protein sequence ID" value="RDS83180.1"/>
    <property type="molecule type" value="Genomic_DNA"/>
</dbReference>
<gene>
    <name evidence="2" type="ORF">DWU99_11540</name>
</gene>
<dbReference type="Pfam" id="PF13508">
    <property type="entry name" value="Acetyltransf_7"/>
    <property type="match status" value="1"/>
</dbReference>
<sequence length="147" mass="16153">MQTPIIDITDQPDPADLAVVRAGLDHFNATATGIDDQRPLAIWVKDPDSQQVIGGVTGRTSRGLLFVDMLFLPEALRGAGVGSKLLKMAEQEGSRRGCRVGLLHTHAFQAPEFYRRHGWRELGSIPCDPPGNRRFTFTKELSVGDDD</sequence>
<dbReference type="InterPro" id="IPR000182">
    <property type="entry name" value="GNAT_dom"/>
</dbReference>
<feature type="domain" description="N-acetyltransferase" evidence="1">
    <location>
        <begin position="1"/>
        <end position="142"/>
    </location>
</feature>
<name>A0A370X4I0_9GAMM</name>
<keyword evidence="3" id="KW-1185">Reference proteome</keyword>
<comment type="caution">
    <text evidence="2">The sequence shown here is derived from an EMBL/GenBank/DDBJ whole genome shotgun (WGS) entry which is preliminary data.</text>
</comment>
<organism evidence="2 3">
    <name type="scientific">Dyella psychrodurans</name>
    <dbReference type="NCBI Taxonomy" id="1927960"/>
    <lineage>
        <taxon>Bacteria</taxon>
        <taxon>Pseudomonadati</taxon>
        <taxon>Pseudomonadota</taxon>
        <taxon>Gammaproteobacteria</taxon>
        <taxon>Lysobacterales</taxon>
        <taxon>Rhodanobacteraceae</taxon>
        <taxon>Dyella</taxon>
    </lineage>
</organism>
<accession>A0A370X4I0</accession>
<dbReference type="SUPFAM" id="SSF55729">
    <property type="entry name" value="Acyl-CoA N-acyltransferases (Nat)"/>
    <property type="match status" value="1"/>
</dbReference>
<proteinExistence type="predicted"/>
<evidence type="ECO:0000313" key="2">
    <source>
        <dbReference type="EMBL" id="RDS83180.1"/>
    </source>
</evidence>
<protein>
    <submittedName>
        <fullName evidence="2">N-acetyltransferase</fullName>
    </submittedName>
</protein>
<reference evidence="2 3" key="1">
    <citation type="submission" date="2018-07" db="EMBL/GenBank/DDBJ databases">
        <title>Dyella monticola sp. nov. and Dyella psychrodurans sp. nov. isolated from monsoon evergreen broad-leaved forest soil of Dinghu Mountain, China.</title>
        <authorList>
            <person name="Gao Z."/>
            <person name="Qiu L."/>
        </authorList>
    </citation>
    <scope>NUCLEOTIDE SEQUENCE [LARGE SCALE GENOMIC DNA]</scope>
    <source>
        <strain evidence="2 3">4MSK11</strain>
    </source>
</reference>
<dbReference type="GO" id="GO:0016747">
    <property type="term" value="F:acyltransferase activity, transferring groups other than amino-acyl groups"/>
    <property type="evidence" value="ECO:0007669"/>
    <property type="project" value="InterPro"/>
</dbReference>
<dbReference type="InterPro" id="IPR016181">
    <property type="entry name" value="Acyl_CoA_acyltransferase"/>
</dbReference>
<evidence type="ECO:0000313" key="3">
    <source>
        <dbReference type="Proteomes" id="UP000255334"/>
    </source>
</evidence>
<dbReference type="OrthoDB" id="9787920at2"/>
<dbReference type="AlphaFoldDB" id="A0A370X4I0"/>
<evidence type="ECO:0000259" key="1">
    <source>
        <dbReference type="PROSITE" id="PS51186"/>
    </source>
</evidence>
<dbReference type="Gene3D" id="3.40.630.30">
    <property type="match status" value="1"/>
</dbReference>
<dbReference type="Proteomes" id="UP000255334">
    <property type="component" value="Unassembled WGS sequence"/>
</dbReference>
<dbReference type="CDD" id="cd04301">
    <property type="entry name" value="NAT_SF"/>
    <property type="match status" value="1"/>
</dbReference>